<gene>
    <name evidence="2" type="ORF">GBAR_LOCUS17848</name>
</gene>
<feature type="region of interest" description="Disordered" evidence="1">
    <location>
        <begin position="113"/>
        <end position="171"/>
    </location>
</feature>
<keyword evidence="3" id="KW-1185">Reference proteome</keyword>
<comment type="caution">
    <text evidence="2">The sequence shown here is derived from an EMBL/GenBank/DDBJ whole genome shotgun (WGS) entry which is preliminary data.</text>
</comment>
<accession>A0AA35SMH8</accession>
<evidence type="ECO:0000313" key="2">
    <source>
        <dbReference type="EMBL" id="CAI8031456.1"/>
    </source>
</evidence>
<feature type="compositionally biased region" description="Acidic residues" evidence="1">
    <location>
        <begin position="155"/>
        <end position="171"/>
    </location>
</feature>
<organism evidence="2 3">
    <name type="scientific">Geodia barretti</name>
    <name type="common">Barrett's horny sponge</name>
    <dbReference type="NCBI Taxonomy" id="519541"/>
    <lineage>
        <taxon>Eukaryota</taxon>
        <taxon>Metazoa</taxon>
        <taxon>Porifera</taxon>
        <taxon>Demospongiae</taxon>
        <taxon>Heteroscleromorpha</taxon>
        <taxon>Tetractinellida</taxon>
        <taxon>Astrophorina</taxon>
        <taxon>Geodiidae</taxon>
        <taxon>Geodia</taxon>
    </lineage>
</organism>
<sequence length="171" mass="20133">MEGLFTTFCVIMYVYYTVYTAAVKSHMKYLRDTRHVRPPAVQHRVRIRSRQQRIYERRTRTVKAKEAKNWKFITPDMMSEEEEEGGSFIRHKPSWRSNTLNRFLEKLERRFKEKHPNSLAKPRTYGEPIQKAPPAGIPSWMVKPEQPGESVNETIENELSSDEDDANSSVD</sequence>
<evidence type="ECO:0000313" key="3">
    <source>
        <dbReference type="Proteomes" id="UP001174909"/>
    </source>
</evidence>
<dbReference type="AlphaFoldDB" id="A0AA35SMH8"/>
<dbReference type="EMBL" id="CASHTH010002537">
    <property type="protein sequence ID" value="CAI8031456.1"/>
    <property type="molecule type" value="Genomic_DNA"/>
</dbReference>
<proteinExistence type="predicted"/>
<name>A0AA35SMH8_GEOBA</name>
<dbReference type="Proteomes" id="UP001174909">
    <property type="component" value="Unassembled WGS sequence"/>
</dbReference>
<protein>
    <submittedName>
        <fullName evidence="2">Uncharacterized protein</fullName>
    </submittedName>
</protein>
<evidence type="ECO:0000256" key="1">
    <source>
        <dbReference type="SAM" id="MobiDB-lite"/>
    </source>
</evidence>
<reference evidence="2" key="1">
    <citation type="submission" date="2023-03" db="EMBL/GenBank/DDBJ databases">
        <authorList>
            <person name="Steffen K."/>
            <person name="Cardenas P."/>
        </authorList>
    </citation>
    <scope>NUCLEOTIDE SEQUENCE</scope>
</reference>